<dbReference type="InterPro" id="IPR036638">
    <property type="entry name" value="HLH_DNA-bd_sf"/>
</dbReference>
<dbReference type="Gene3D" id="4.10.280.10">
    <property type="entry name" value="Helix-loop-helix DNA-binding domain"/>
    <property type="match status" value="1"/>
</dbReference>
<dbReference type="GO" id="GO:0046983">
    <property type="term" value="F:protein dimerization activity"/>
    <property type="evidence" value="ECO:0007669"/>
    <property type="project" value="InterPro"/>
</dbReference>
<reference evidence="2 3" key="1">
    <citation type="submission" date="2014-11" db="EMBL/GenBank/DDBJ databases">
        <title>Genetic blueprint of the zoonotic pathogen Toxocara canis.</title>
        <authorList>
            <person name="Zhu X.-Q."/>
            <person name="Korhonen P.K."/>
            <person name="Cai H."/>
            <person name="Young N.D."/>
            <person name="Nejsum P."/>
            <person name="von Samson-Himmelstjerna G."/>
            <person name="Boag P.R."/>
            <person name="Tan P."/>
            <person name="Li Q."/>
            <person name="Min J."/>
            <person name="Yang Y."/>
            <person name="Wang X."/>
            <person name="Fang X."/>
            <person name="Hall R.S."/>
            <person name="Hofmann A."/>
            <person name="Sternberg P.W."/>
            <person name="Jex A.R."/>
            <person name="Gasser R.B."/>
        </authorList>
    </citation>
    <scope>NUCLEOTIDE SEQUENCE [LARGE SCALE GENOMIC DNA]</scope>
    <source>
        <strain evidence="2">PN_DK_2014</strain>
    </source>
</reference>
<dbReference type="EMBL" id="JPKZ01001450">
    <property type="protein sequence ID" value="KHN81825.1"/>
    <property type="molecule type" value="Genomic_DNA"/>
</dbReference>
<evidence type="ECO:0000313" key="3">
    <source>
        <dbReference type="Proteomes" id="UP000031036"/>
    </source>
</evidence>
<comment type="caution">
    <text evidence="2">The sequence shown here is derived from an EMBL/GenBank/DDBJ whole genome shotgun (WGS) entry which is preliminary data.</text>
</comment>
<feature type="region of interest" description="Disordered" evidence="1">
    <location>
        <begin position="1"/>
        <end position="32"/>
    </location>
</feature>
<proteinExistence type="predicted"/>
<sequence length="114" mass="12949">MSNMTVTPLSRLPHRPTAGSRPYKRAPRGRVTKAMRERCERMKAMSKLQKMVPTAKASDSPFKLLLRVIEYMNALQVQLQEVDARANNSQLSVEVSELGRILAQCSIAMNRIHR</sequence>
<gene>
    <name evidence="2" type="ORF">Tcan_09480</name>
</gene>
<evidence type="ECO:0008006" key="4">
    <source>
        <dbReference type="Google" id="ProtNLM"/>
    </source>
</evidence>
<dbReference type="SUPFAM" id="SSF47459">
    <property type="entry name" value="HLH, helix-loop-helix DNA-binding domain"/>
    <property type="match status" value="1"/>
</dbReference>
<name>A0A0B2VLD3_TOXCA</name>
<dbReference type="AlphaFoldDB" id="A0A0B2VLD3"/>
<feature type="compositionally biased region" description="Basic residues" evidence="1">
    <location>
        <begin position="22"/>
        <end position="32"/>
    </location>
</feature>
<dbReference type="OrthoDB" id="10047910at2759"/>
<accession>A0A0B2VLD3</accession>
<organism evidence="2 3">
    <name type="scientific">Toxocara canis</name>
    <name type="common">Canine roundworm</name>
    <dbReference type="NCBI Taxonomy" id="6265"/>
    <lineage>
        <taxon>Eukaryota</taxon>
        <taxon>Metazoa</taxon>
        <taxon>Ecdysozoa</taxon>
        <taxon>Nematoda</taxon>
        <taxon>Chromadorea</taxon>
        <taxon>Rhabditida</taxon>
        <taxon>Spirurina</taxon>
        <taxon>Ascaridomorpha</taxon>
        <taxon>Ascaridoidea</taxon>
        <taxon>Toxocaridae</taxon>
        <taxon>Toxocara</taxon>
    </lineage>
</organism>
<dbReference type="Proteomes" id="UP000031036">
    <property type="component" value="Unassembled WGS sequence"/>
</dbReference>
<evidence type="ECO:0000313" key="2">
    <source>
        <dbReference type="EMBL" id="KHN81825.1"/>
    </source>
</evidence>
<evidence type="ECO:0000256" key="1">
    <source>
        <dbReference type="SAM" id="MobiDB-lite"/>
    </source>
</evidence>
<keyword evidence="3" id="KW-1185">Reference proteome</keyword>
<protein>
    <recommendedName>
        <fullName evidence="4">BHLH domain-containing protein</fullName>
    </recommendedName>
</protein>